<comment type="caution">
    <text evidence="1">The sequence shown here is derived from an EMBL/GenBank/DDBJ whole genome shotgun (WGS) entry which is preliminary data.</text>
</comment>
<keyword evidence="2" id="KW-1185">Reference proteome</keyword>
<reference evidence="1 2" key="1">
    <citation type="submission" date="2014-01" db="EMBL/GenBank/DDBJ databases">
        <authorList>
            <person name="Dobos K."/>
            <person name="Lenaerts A."/>
            <person name="Ordway D."/>
            <person name="DeGroote M.A."/>
            <person name="Parker T."/>
            <person name="Sizemore C."/>
            <person name="Tallon L.J."/>
            <person name="Sadzewicz L.K."/>
            <person name="Sengamalay N."/>
            <person name="Fraser C.M."/>
            <person name="Hine E."/>
            <person name="Shefchek K.A."/>
            <person name="Das S.P."/>
            <person name="Tettelin H."/>
        </authorList>
    </citation>
    <scope>NUCLEOTIDE SEQUENCE [LARGE SCALE GENOMIC DNA]</scope>
    <source>
        <strain evidence="1 2">Harvey</strain>
    </source>
</reference>
<sequence length="50" mass="5370">MVAVSWDCGERAAGRYRWQYSGAHRCEPPLRVWLMVGSAGPAGAQHALGG</sequence>
<evidence type="ECO:0000313" key="1">
    <source>
        <dbReference type="EMBL" id="EUA92226.1"/>
    </source>
</evidence>
<dbReference type="Proteomes" id="UP000020681">
    <property type="component" value="Unassembled WGS sequence"/>
</dbReference>
<protein>
    <submittedName>
        <fullName evidence="1">Uncharacterized protein</fullName>
    </submittedName>
</protein>
<organism evidence="1 2">
    <name type="scientific">Mycobacterium ulcerans str. Harvey</name>
    <dbReference type="NCBI Taxonomy" id="1299332"/>
    <lineage>
        <taxon>Bacteria</taxon>
        <taxon>Bacillati</taxon>
        <taxon>Actinomycetota</taxon>
        <taxon>Actinomycetes</taxon>
        <taxon>Mycobacteriales</taxon>
        <taxon>Mycobacteriaceae</taxon>
        <taxon>Mycobacterium</taxon>
        <taxon>Mycobacterium ulcerans group</taxon>
    </lineage>
</organism>
<proteinExistence type="predicted"/>
<name>A0ABN0R511_MYCUL</name>
<accession>A0ABN0R511</accession>
<dbReference type="EMBL" id="JAOL01000079">
    <property type="protein sequence ID" value="EUA92226.1"/>
    <property type="molecule type" value="Genomic_DNA"/>
</dbReference>
<evidence type="ECO:0000313" key="2">
    <source>
        <dbReference type="Proteomes" id="UP000020681"/>
    </source>
</evidence>
<gene>
    <name evidence="1" type="ORF">I551_1307</name>
</gene>